<reference evidence="1" key="1">
    <citation type="submission" date="2024-05" db="EMBL/GenBank/DDBJ databases">
        <authorList>
            <person name="Luo Y.-C."/>
            <person name="Nicholds J."/>
            <person name="Mortimer T."/>
            <person name="Maboni G."/>
        </authorList>
    </citation>
    <scope>NUCLEOTIDE SEQUENCE</scope>
    <source>
        <strain evidence="1">150221</strain>
    </source>
</reference>
<accession>A0AB39DMJ6</accession>
<sequence length="81" mass="8914">MFFCLSFSDTENRVILDDMDHGTVLAIINADSWAEARDAAEASPAMDPFNYRAGVGWIQLCPSKPPVSSQPLLLFAPRQSL</sequence>
<dbReference type="RefSeq" id="WP_368647736.1">
    <property type="nucleotide sequence ID" value="NZ_CP158257.1"/>
</dbReference>
<evidence type="ECO:0000313" key="1">
    <source>
        <dbReference type="EMBL" id="XDJ55402.1"/>
    </source>
</evidence>
<dbReference type="AlphaFoldDB" id="A0AB39DMJ6"/>
<protein>
    <recommendedName>
        <fullName evidence="2">YCII-related domain-containing protein</fullName>
    </recommendedName>
</protein>
<organism evidence="1">
    <name type="scientific">Castellaniella ginsengisoli</name>
    <dbReference type="NCBI Taxonomy" id="546114"/>
    <lineage>
        <taxon>Bacteria</taxon>
        <taxon>Pseudomonadati</taxon>
        <taxon>Pseudomonadota</taxon>
        <taxon>Betaproteobacteria</taxon>
        <taxon>Burkholderiales</taxon>
        <taxon>Alcaligenaceae</taxon>
        <taxon>Castellaniella</taxon>
    </lineage>
</organism>
<gene>
    <name evidence="1" type="ORF">ABRZ00_12805</name>
</gene>
<dbReference type="EMBL" id="CP158257">
    <property type="protein sequence ID" value="XDJ55402.1"/>
    <property type="molecule type" value="Genomic_DNA"/>
</dbReference>
<evidence type="ECO:0008006" key="2">
    <source>
        <dbReference type="Google" id="ProtNLM"/>
    </source>
</evidence>
<proteinExistence type="predicted"/>
<dbReference type="KEGG" id="cgin:ABRZ00_12805"/>
<name>A0AB39DMJ6_9BURK</name>
<dbReference type="GeneID" id="93068429"/>